<dbReference type="OrthoDB" id="3900342at2759"/>
<feature type="transmembrane region" description="Helical" evidence="6">
    <location>
        <begin position="44"/>
        <end position="65"/>
    </location>
</feature>
<keyword evidence="4 6" id="KW-1133">Transmembrane helix</keyword>
<feature type="transmembrane region" description="Helical" evidence="6">
    <location>
        <begin position="203"/>
        <end position="225"/>
    </location>
</feature>
<dbReference type="EMBL" id="UZAM01013616">
    <property type="protein sequence ID" value="VDP28958.1"/>
    <property type="molecule type" value="Genomic_DNA"/>
</dbReference>
<dbReference type="Proteomes" id="UP000270296">
    <property type="component" value="Unassembled WGS sequence"/>
</dbReference>
<evidence type="ECO:0000256" key="5">
    <source>
        <dbReference type="ARBA" id="ARBA00023136"/>
    </source>
</evidence>
<reference evidence="9" key="1">
    <citation type="submission" date="2016-06" db="UniProtKB">
        <authorList>
            <consortium name="WormBaseParasite"/>
        </authorList>
    </citation>
    <scope>IDENTIFICATION</scope>
</reference>
<proteinExistence type="predicted"/>
<evidence type="ECO:0000256" key="6">
    <source>
        <dbReference type="SAM" id="Phobius"/>
    </source>
</evidence>
<keyword evidence="2" id="KW-0813">Transport</keyword>
<evidence type="ECO:0000313" key="7">
    <source>
        <dbReference type="EMBL" id="VDP28958.1"/>
    </source>
</evidence>
<evidence type="ECO:0000256" key="3">
    <source>
        <dbReference type="ARBA" id="ARBA00022692"/>
    </source>
</evidence>
<dbReference type="FunFam" id="1.20.1740.10:FF:000010">
    <property type="entry name" value="probable cationic amino acid transporter"/>
    <property type="match status" value="1"/>
</dbReference>
<evidence type="ECO:0000313" key="8">
    <source>
        <dbReference type="Proteomes" id="UP000270296"/>
    </source>
</evidence>
<feature type="transmembrane region" description="Helical" evidence="6">
    <location>
        <begin position="343"/>
        <end position="361"/>
    </location>
</feature>
<dbReference type="PANTHER" id="PTHR43243">
    <property type="entry name" value="INNER MEMBRANE TRANSPORTER YGJI-RELATED"/>
    <property type="match status" value="1"/>
</dbReference>
<feature type="transmembrane region" description="Helical" evidence="6">
    <location>
        <begin position="290"/>
        <end position="314"/>
    </location>
</feature>
<feature type="transmembrane region" description="Helical" evidence="6">
    <location>
        <begin position="367"/>
        <end position="386"/>
    </location>
</feature>
<feature type="transmembrane region" description="Helical" evidence="6">
    <location>
        <begin position="86"/>
        <end position="107"/>
    </location>
</feature>
<accession>A0A183J2K6</accession>
<dbReference type="AlphaFoldDB" id="A0A183J2K6"/>
<feature type="transmembrane region" description="Helical" evidence="6">
    <location>
        <begin position="12"/>
        <end position="32"/>
    </location>
</feature>
<dbReference type="InterPro" id="IPR002293">
    <property type="entry name" value="AA/rel_permease1"/>
</dbReference>
<gene>
    <name evidence="7" type="ORF">SBAD_LOCUS10104</name>
</gene>
<evidence type="ECO:0000313" key="9">
    <source>
        <dbReference type="WBParaSite" id="SBAD_0001046401-mRNA-1"/>
    </source>
</evidence>
<organism evidence="9">
    <name type="scientific">Soboliphyme baturini</name>
    <dbReference type="NCBI Taxonomy" id="241478"/>
    <lineage>
        <taxon>Eukaryota</taxon>
        <taxon>Metazoa</taxon>
        <taxon>Ecdysozoa</taxon>
        <taxon>Nematoda</taxon>
        <taxon>Enoplea</taxon>
        <taxon>Dorylaimia</taxon>
        <taxon>Dioctophymatida</taxon>
        <taxon>Dioctophymatoidea</taxon>
        <taxon>Soboliphymatidae</taxon>
        <taxon>Soboliphyme</taxon>
    </lineage>
</organism>
<dbReference type="Gene3D" id="1.20.1740.10">
    <property type="entry name" value="Amino acid/polyamine transporter I"/>
    <property type="match status" value="1"/>
</dbReference>
<dbReference type="GO" id="GO:0015171">
    <property type="term" value="F:amino acid transmembrane transporter activity"/>
    <property type="evidence" value="ECO:0007669"/>
    <property type="project" value="TreeGrafter"/>
</dbReference>
<evidence type="ECO:0000256" key="4">
    <source>
        <dbReference type="ARBA" id="ARBA00022989"/>
    </source>
</evidence>
<feature type="transmembrane region" description="Helical" evidence="6">
    <location>
        <begin position="475"/>
        <end position="497"/>
    </location>
</feature>
<feature type="transmembrane region" description="Helical" evidence="6">
    <location>
        <begin position="144"/>
        <end position="161"/>
    </location>
</feature>
<evidence type="ECO:0000256" key="1">
    <source>
        <dbReference type="ARBA" id="ARBA00004141"/>
    </source>
</evidence>
<dbReference type="PIRSF" id="PIRSF006060">
    <property type="entry name" value="AA_transporter"/>
    <property type="match status" value="1"/>
</dbReference>
<keyword evidence="8" id="KW-1185">Reference proteome</keyword>
<comment type="subcellular location">
    <subcellularLocation>
        <location evidence="1">Membrane</location>
        <topology evidence="1">Multi-pass membrane protein</topology>
    </subcellularLocation>
</comment>
<feature type="transmembrane region" description="Helical" evidence="6">
    <location>
        <begin position="173"/>
        <end position="191"/>
    </location>
</feature>
<reference evidence="7 8" key="2">
    <citation type="submission" date="2018-11" db="EMBL/GenBank/DDBJ databases">
        <authorList>
            <consortium name="Pathogen Informatics"/>
        </authorList>
    </citation>
    <scope>NUCLEOTIDE SEQUENCE [LARGE SCALE GENOMIC DNA]</scope>
</reference>
<name>A0A183J2K6_9BILA</name>
<dbReference type="PANTHER" id="PTHR43243:SF4">
    <property type="entry name" value="CATIONIC AMINO ACID TRANSPORTER 4"/>
    <property type="match status" value="1"/>
</dbReference>
<keyword evidence="3 6" id="KW-0812">Transmembrane</keyword>
<keyword evidence="5 6" id="KW-0472">Membrane</keyword>
<dbReference type="Pfam" id="PF13520">
    <property type="entry name" value="AA_permease_2"/>
    <property type="match status" value="1"/>
</dbReference>
<protein>
    <submittedName>
        <fullName evidence="9">AA_permease_C domain-containing protein</fullName>
    </submittedName>
</protein>
<feature type="transmembrane region" description="Helical" evidence="6">
    <location>
        <begin position="246"/>
        <end position="270"/>
    </location>
</feature>
<sequence>MMETPMKRCLTTFDLAFLGIGHMIGAGIYVLTGTVAKNMAGPGIVLSFLFAGIASFLSALCYAEFGARVPKAGSAYSYTYVTVGELWAFVVGWNIIFEHMLCAAAVARSWSGYMDSMLGHIIYNQTNGQLGVLHIGMFDVQPDLVSFMIVVLVCLFLGIGAKCSTVTNTVLTVLNVFVICFVVVYGLILARPEYWTQKDNGGFLPYGMSGVFVGAASCFFAYVGFDSIATAGEEAKNPNRSIPMATFISLSTVTVAYMLMGGALTMMIPYYDIHHSSAFTDAFEQRGITWAKYVIAIGALSGMTTSLIGALFALPRCVYAMAADGLLFPFLAHISTKTQTPTIAMAIFGGVTAVIALLFDVDTLVEFLSIGTLMAYTIVSCCVIILRYQPAAKLPSATTIKESSGASAITSPHSESDALVEPEGGKLKKRYAFLSPYLGRFLPGKVVTYSVATQMVIMMLFSCTIFRWSKLLGNLWTAVIGIATAVVMLICLGLIMVHDQNSVPLAFKVNAFTNLPSFPFLIKSFTLIKQSEYTRITVSNFRILMTNSCYIFVSKTYELLGIWKGKEWQKDPPVFVSTSKYFTVNNSFISALI</sequence>
<dbReference type="WBParaSite" id="SBAD_0001046401-mRNA-1">
    <property type="protein sequence ID" value="SBAD_0001046401-mRNA-1"/>
    <property type="gene ID" value="SBAD_0001046401"/>
</dbReference>
<evidence type="ECO:0000256" key="2">
    <source>
        <dbReference type="ARBA" id="ARBA00022448"/>
    </source>
</evidence>
<dbReference type="GO" id="GO:0005886">
    <property type="term" value="C:plasma membrane"/>
    <property type="evidence" value="ECO:0007669"/>
    <property type="project" value="TreeGrafter"/>
</dbReference>
<feature type="transmembrane region" description="Helical" evidence="6">
    <location>
        <begin position="446"/>
        <end position="469"/>
    </location>
</feature>